<reference evidence="2" key="1">
    <citation type="journal article" date="2015" name="Genome Announc.">
        <title>Draft Genome Sequence of Tolypothrix boutellei Strain VB521301.</title>
        <authorList>
            <person name="Chandrababunaidu M.M."/>
            <person name="Singh D."/>
            <person name="Sen D."/>
            <person name="Bhan S."/>
            <person name="Das S."/>
            <person name="Gupta A."/>
            <person name="Adhikary S.P."/>
            <person name="Tripathy S."/>
        </authorList>
    </citation>
    <scope>NUCLEOTIDE SEQUENCE</scope>
    <source>
        <strain evidence="2">VB521301</strain>
    </source>
</reference>
<accession>A0A0C1QW43</accession>
<name>A0A0C1QW43_9CYAN</name>
<organism evidence="2">
    <name type="scientific">Tolypothrix bouteillei VB521301</name>
    <dbReference type="NCBI Taxonomy" id="1479485"/>
    <lineage>
        <taxon>Bacteria</taxon>
        <taxon>Bacillati</taxon>
        <taxon>Cyanobacteriota</taxon>
        <taxon>Cyanophyceae</taxon>
        <taxon>Nostocales</taxon>
        <taxon>Tolypothrichaceae</taxon>
        <taxon>Tolypothrix</taxon>
    </lineage>
</organism>
<feature type="transmembrane region" description="Helical" evidence="1">
    <location>
        <begin position="12"/>
        <end position="36"/>
    </location>
</feature>
<evidence type="ECO:0000313" key="2">
    <source>
        <dbReference type="EMBL" id="KIE07963.1"/>
    </source>
</evidence>
<feature type="transmembrane region" description="Helical" evidence="1">
    <location>
        <begin position="48"/>
        <end position="67"/>
    </location>
</feature>
<protein>
    <submittedName>
        <fullName evidence="2">Uncharacterized protein</fullName>
    </submittedName>
</protein>
<keyword evidence="1" id="KW-0812">Transmembrane</keyword>
<dbReference type="EMBL" id="JHEG02000059">
    <property type="protein sequence ID" value="KIE07963.1"/>
    <property type="molecule type" value="Genomic_DNA"/>
</dbReference>
<keyword evidence="1" id="KW-1133">Transmembrane helix</keyword>
<keyword evidence="1" id="KW-0472">Membrane</keyword>
<evidence type="ECO:0000256" key="1">
    <source>
        <dbReference type="SAM" id="Phobius"/>
    </source>
</evidence>
<sequence>MKQRQPVANLIQLAAGVLYFHTLLVHSVVVLSILYRKMKDTFTKPNKVFSLYQITCFLTKTLISYPFHL</sequence>
<gene>
    <name evidence="2" type="ORF">DA73_0244210</name>
</gene>
<dbReference type="AlphaFoldDB" id="A0A0C1QW43"/>
<dbReference type="STRING" id="1479485.DA73_0244210"/>
<comment type="caution">
    <text evidence="2">The sequence shown here is derived from an EMBL/GenBank/DDBJ whole genome shotgun (WGS) entry which is preliminary data.</text>
</comment>
<proteinExistence type="predicted"/>